<dbReference type="InterPro" id="IPR005110">
    <property type="entry name" value="MoeA_linker/N"/>
</dbReference>
<keyword evidence="5 7" id="KW-0501">Molybdenum cofactor biosynthesis</keyword>
<dbReference type="SUPFAM" id="SSF53218">
    <property type="entry name" value="Molybdenum cofactor biosynthesis proteins"/>
    <property type="match status" value="1"/>
</dbReference>
<dbReference type="InterPro" id="IPR036135">
    <property type="entry name" value="MoeA_linker/N_sf"/>
</dbReference>
<dbReference type="EC" id="2.10.1.1" evidence="7"/>
<dbReference type="PANTHER" id="PTHR10192:SF5">
    <property type="entry name" value="GEPHYRIN"/>
    <property type="match status" value="1"/>
</dbReference>
<dbReference type="InterPro" id="IPR038987">
    <property type="entry name" value="MoeA-like"/>
</dbReference>
<feature type="domain" description="MoaB/Mog" evidence="8">
    <location>
        <begin position="180"/>
        <end position="317"/>
    </location>
</feature>
<dbReference type="InterPro" id="IPR001453">
    <property type="entry name" value="MoaB/Mog_dom"/>
</dbReference>
<comment type="pathway">
    <text evidence="2 7">Cofactor biosynthesis; molybdopterin biosynthesis.</text>
</comment>
<dbReference type="NCBIfam" id="NF045515">
    <property type="entry name" value="Glp_gephyrin"/>
    <property type="match status" value="1"/>
</dbReference>
<evidence type="ECO:0000256" key="3">
    <source>
        <dbReference type="ARBA" id="ARBA00010763"/>
    </source>
</evidence>
<dbReference type="RefSeq" id="WP_344714328.1">
    <property type="nucleotide sequence ID" value="NZ_BAAAWH010000001.1"/>
</dbReference>
<evidence type="ECO:0000256" key="7">
    <source>
        <dbReference type="RuleBase" id="RU365090"/>
    </source>
</evidence>
<evidence type="ECO:0000256" key="1">
    <source>
        <dbReference type="ARBA" id="ARBA00002901"/>
    </source>
</evidence>
<gene>
    <name evidence="9" type="primary">glp</name>
    <name evidence="9" type="ORF">ACFFPJ_05855</name>
</gene>
<keyword evidence="7" id="KW-0808">Transferase</keyword>
<dbReference type="Gene3D" id="2.40.340.10">
    <property type="entry name" value="MoeA, C-terminal, domain IV"/>
    <property type="match status" value="1"/>
</dbReference>
<evidence type="ECO:0000313" key="10">
    <source>
        <dbReference type="Proteomes" id="UP001589611"/>
    </source>
</evidence>
<name>A0ABV5SY80_9MICO</name>
<dbReference type="Pfam" id="PF03454">
    <property type="entry name" value="MoeA_C"/>
    <property type="match status" value="1"/>
</dbReference>
<evidence type="ECO:0000259" key="8">
    <source>
        <dbReference type="SMART" id="SM00852"/>
    </source>
</evidence>
<dbReference type="SUPFAM" id="SSF63882">
    <property type="entry name" value="MoeA N-terminal region -like"/>
    <property type="match status" value="1"/>
</dbReference>
<comment type="similarity">
    <text evidence="3 7">Belongs to the MoeA family.</text>
</comment>
<evidence type="ECO:0000256" key="5">
    <source>
        <dbReference type="ARBA" id="ARBA00023150"/>
    </source>
</evidence>
<protein>
    <recommendedName>
        <fullName evidence="7">Molybdopterin molybdenumtransferase</fullName>
        <ecNumber evidence="7">2.10.1.1</ecNumber>
    </recommendedName>
</protein>
<dbReference type="SUPFAM" id="SSF63867">
    <property type="entry name" value="MoeA C-terminal domain-like"/>
    <property type="match status" value="1"/>
</dbReference>
<evidence type="ECO:0000256" key="6">
    <source>
        <dbReference type="ARBA" id="ARBA00047317"/>
    </source>
</evidence>
<comment type="cofactor">
    <cofactor evidence="7">
        <name>Mg(2+)</name>
        <dbReference type="ChEBI" id="CHEBI:18420"/>
    </cofactor>
</comment>
<dbReference type="InterPro" id="IPR036425">
    <property type="entry name" value="MoaB/Mog-like_dom_sf"/>
</dbReference>
<evidence type="ECO:0000256" key="2">
    <source>
        <dbReference type="ARBA" id="ARBA00005046"/>
    </source>
</evidence>
<dbReference type="Pfam" id="PF03453">
    <property type="entry name" value="MoeA_N"/>
    <property type="match status" value="1"/>
</dbReference>
<dbReference type="InterPro" id="IPR036688">
    <property type="entry name" value="MoeA_C_domain_IV_sf"/>
</dbReference>
<keyword evidence="4 7" id="KW-0500">Molybdenum</keyword>
<dbReference type="PANTHER" id="PTHR10192">
    <property type="entry name" value="MOLYBDOPTERIN BIOSYNTHESIS PROTEIN"/>
    <property type="match status" value="1"/>
</dbReference>
<comment type="catalytic activity">
    <reaction evidence="6">
        <text>adenylyl-molybdopterin + molybdate = Mo-molybdopterin + AMP + H(+)</text>
        <dbReference type="Rhea" id="RHEA:35047"/>
        <dbReference type="ChEBI" id="CHEBI:15378"/>
        <dbReference type="ChEBI" id="CHEBI:36264"/>
        <dbReference type="ChEBI" id="CHEBI:62727"/>
        <dbReference type="ChEBI" id="CHEBI:71302"/>
        <dbReference type="ChEBI" id="CHEBI:456215"/>
        <dbReference type="EC" id="2.10.1.1"/>
    </reaction>
</comment>
<accession>A0ABV5SY80</accession>
<reference evidence="9 10" key="1">
    <citation type="submission" date="2024-09" db="EMBL/GenBank/DDBJ databases">
        <authorList>
            <person name="Sun Q."/>
            <person name="Mori K."/>
        </authorList>
    </citation>
    <scope>NUCLEOTIDE SEQUENCE [LARGE SCALE GENOMIC DNA]</scope>
    <source>
        <strain evidence="9 10">JCM 1342</strain>
    </source>
</reference>
<evidence type="ECO:0000256" key="4">
    <source>
        <dbReference type="ARBA" id="ARBA00022505"/>
    </source>
</evidence>
<proteinExistence type="inferred from homology"/>
<keyword evidence="7" id="KW-0460">Magnesium</keyword>
<comment type="function">
    <text evidence="1 7">Catalyzes the insertion of molybdate into adenylated molybdopterin with the concomitant release of AMP.</text>
</comment>
<dbReference type="Gene3D" id="3.40.980.10">
    <property type="entry name" value="MoaB/Mog-like domain"/>
    <property type="match status" value="1"/>
</dbReference>
<evidence type="ECO:0000313" key="9">
    <source>
        <dbReference type="EMBL" id="MFB9645315.1"/>
    </source>
</evidence>
<dbReference type="EMBL" id="JBHMBE010000002">
    <property type="protein sequence ID" value="MFB9645315.1"/>
    <property type="molecule type" value="Genomic_DNA"/>
</dbReference>
<keyword evidence="7" id="KW-0479">Metal-binding</keyword>
<dbReference type="SMART" id="SM00852">
    <property type="entry name" value="MoCF_biosynth"/>
    <property type="match status" value="1"/>
</dbReference>
<dbReference type="Pfam" id="PF00994">
    <property type="entry name" value="MoCF_biosynth"/>
    <property type="match status" value="1"/>
</dbReference>
<dbReference type="CDD" id="cd00887">
    <property type="entry name" value="MoeA"/>
    <property type="match status" value="1"/>
</dbReference>
<dbReference type="Proteomes" id="UP001589611">
    <property type="component" value="Unassembled WGS sequence"/>
</dbReference>
<dbReference type="InterPro" id="IPR005111">
    <property type="entry name" value="MoeA_C_domain_IV"/>
</dbReference>
<dbReference type="Gene3D" id="2.170.190.11">
    <property type="entry name" value="Molybdopterin biosynthesis moea protein, domain 3"/>
    <property type="match status" value="1"/>
</dbReference>
<sequence>MHRIAVEDYAAIIRGHLAALQTRPVELVPLALAAGRVTAVEVRSPIALPTFRNSQMDGFAVHASDLRSIPVRLPILGEIAAGAVDPAALPQGSAIAIMTGAPLPAGADAVVPVEDTRRTDGVVEILRGRDAGDYVREEGSDIAAGEVLLPAGLRLASRHLAALAAANLMDVAVRARVRVAVVSTGNELVAPGTPLTNGRLPDANGIAITAAVTAAGAEVVDVQLSGDDPARLGALLDRSIAAGAELILTSGGISMGAHEPVRQLLEPLGATVGTVDMQPGGPQAYARYRDVAVVCFPGNPVSSQLGFALFVAPPLRELAGMPPAVRRTLALAAPLQSTSGRRQFLRGRLTEDGGVATVAGPGSHLVAALAAADVLIDVPPEVIGLPVGATVDTVDL</sequence>
<dbReference type="Gene3D" id="3.90.105.10">
    <property type="entry name" value="Molybdopterin biosynthesis moea protein, domain 2"/>
    <property type="match status" value="1"/>
</dbReference>
<comment type="caution">
    <text evidence="9">The sequence shown here is derived from an EMBL/GenBank/DDBJ whole genome shotgun (WGS) entry which is preliminary data.</text>
</comment>
<keyword evidence="10" id="KW-1185">Reference proteome</keyword>
<organism evidence="9 10">
    <name type="scientific">Microbacterium terregens</name>
    <dbReference type="NCBI Taxonomy" id="69363"/>
    <lineage>
        <taxon>Bacteria</taxon>
        <taxon>Bacillati</taxon>
        <taxon>Actinomycetota</taxon>
        <taxon>Actinomycetes</taxon>
        <taxon>Micrococcales</taxon>
        <taxon>Microbacteriaceae</taxon>
        <taxon>Microbacterium</taxon>
    </lineage>
</organism>